<feature type="coiled-coil region" evidence="1">
    <location>
        <begin position="56"/>
        <end position="83"/>
    </location>
</feature>
<dbReference type="AlphaFoldDB" id="A0A2M6YR98"/>
<name>A0A2M6YR98_9BACT</name>
<evidence type="ECO:0000313" key="4">
    <source>
        <dbReference type="Proteomes" id="UP000229502"/>
    </source>
</evidence>
<dbReference type="EMBL" id="PEWZ01000081">
    <property type="protein sequence ID" value="PIU35022.1"/>
    <property type="molecule type" value="Genomic_DNA"/>
</dbReference>
<evidence type="ECO:0000313" key="3">
    <source>
        <dbReference type="EMBL" id="PIU35022.1"/>
    </source>
</evidence>
<evidence type="ECO:0000256" key="1">
    <source>
        <dbReference type="SAM" id="Coils"/>
    </source>
</evidence>
<evidence type="ECO:0000256" key="2">
    <source>
        <dbReference type="SAM" id="Phobius"/>
    </source>
</evidence>
<proteinExistence type="predicted"/>
<comment type="caution">
    <text evidence="3">The sequence shown here is derived from an EMBL/GenBank/DDBJ whole genome shotgun (WGS) entry which is preliminary data.</text>
</comment>
<dbReference type="InterPro" id="IPR014717">
    <property type="entry name" value="Transl_elong_EF1B/ribsomal_bS6"/>
</dbReference>
<dbReference type="Pfam" id="PF04350">
    <property type="entry name" value="PilO"/>
    <property type="match status" value="1"/>
</dbReference>
<organism evidence="3 4">
    <name type="scientific">Candidatus Shapirobacteria bacterium CG07_land_8_20_14_0_80_39_18</name>
    <dbReference type="NCBI Taxonomy" id="1974882"/>
    <lineage>
        <taxon>Bacteria</taxon>
        <taxon>Candidatus Shapironibacteriota</taxon>
    </lineage>
</organism>
<keyword evidence="2" id="KW-0472">Membrane</keyword>
<reference evidence="4" key="1">
    <citation type="submission" date="2017-09" db="EMBL/GenBank/DDBJ databases">
        <title>Depth-based differentiation of microbial function through sediment-hosted aquifers and enrichment of novel symbionts in the deep terrestrial subsurface.</title>
        <authorList>
            <person name="Probst A.J."/>
            <person name="Ladd B."/>
            <person name="Jarett J.K."/>
            <person name="Geller-Mcgrath D.E."/>
            <person name="Sieber C.M.K."/>
            <person name="Emerson J.B."/>
            <person name="Anantharaman K."/>
            <person name="Thomas B.C."/>
            <person name="Malmstrom R."/>
            <person name="Stieglmeier M."/>
            <person name="Klingl A."/>
            <person name="Woyke T."/>
            <person name="Ryan C.M."/>
            <person name="Banfield J.F."/>
        </authorList>
    </citation>
    <scope>NUCLEOTIDE SEQUENCE [LARGE SCALE GENOMIC DNA]</scope>
</reference>
<dbReference type="Gene3D" id="3.30.70.60">
    <property type="match status" value="1"/>
</dbReference>
<keyword evidence="2" id="KW-0812">Transmembrane</keyword>
<dbReference type="GO" id="GO:0043683">
    <property type="term" value="P:type IV pilus assembly"/>
    <property type="evidence" value="ECO:0007669"/>
    <property type="project" value="InterPro"/>
</dbReference>
<dbReference type="InterPro" id="IPR007445">
    <property type="entry name" value="PilO"/>
</dbReference>
<accession>A0A2M6YR98</accession>
<keyword evidence="1" id="KW-0175">Coiled coil</keyword>
<sequence length="214" mass="24331">MNIETKEGYQQNRRYFVRLPRIPRTVQARSFVWLSVTIFTISFFLIVAIRPTLVTIAKLNKEIKDKTEANKQLQKKINTLITAQEIYARNSDNLTLLDEAFPEKSEFPRLAYFFEQVATTSGVTLKSLNFERIGGVTPKEQGTSLLSSLPLNFSIAASGDYLKLKDLLKELESSRRILKITESTFNRVKKGEEFELQLSISGQASFGKGVKINN</sequence>
<protein>
    <submittedName>
        <fullName evidence="3">Uncharacterized protein</fullName>
    </submittedName>
</protein>
<feature type="transmembrane region" description="Helical" evidence="2">
    <location>
        <begin position="31"/>
        <end position="49"/>
    </location>
</feature>
<dbReference type="Proteomes" id="UP000229502">
    <property type="component" value="Unassembled WGS sequence"/>
</dbReference>
<gene>
    <name evidence="3" type="ORF">COT03_01665</name>
</gene>
<dbReference type="GO" id="GO:0043107">
    <property type="term" value="P:type IV pilus-dependent motility"/>
    <property type="evidence" value="ECO:0007669"/>
    <property type="project" value="InterPro"/>
</dbReference>
<keyword evidence="2" id="KW-1133">Transmembrane helix</keyword>